<dbReference type="GO" id="GO:0005737">
    <property type="term" value="C:cytoplasm"/>
    <property type="evidence" value="ECO:0007669"/>
    <property type="project" value="UniProtKB-SubCell"/>
</dbReference>
<keyword evidence="8 11" id="KW-0805">Transcription regulation</keyword>
<dbReference type="Gene3D" id="1.10.10.10">
    <property type="entry name" value="Winged helix-like DNA-binding domain superfamily/Winged helix DNA-binding domain"/>
    <property type="match status" value="1"/>
</dbReference>
<evidence type="ECO:0000256" key="1">
    <source>
        <dbReference type="ARBA" id="ARBA00004496"/>
    </source>
</evidence>
<dbReference type="RefSeq" id="WP_092496237.1">
    <property type="nucleotide sequence ID" value="NZ_FOFG01000005.1"/>
</dbReference>
<dbReference type="Proteomes" id="UP000199647">
    <property type="component" value="Unassembled WGS sequence"/>
</dbReference>
<gene>
    <name evidence="11" type="primary">fur</name>
    <name evidence="12" type="ORF">SAMN05216548_10590</name>
</gene>
<dbReference type="NCBIfam" id="NF045677">
    <property type="entry name" value="FeRespRegIrr"/>
    <property type="match status" value="1"/>
</dbReference>
<dbReference type="CDD" id="cd07153">
    <property type="entry name" value="Fur_like"/>
    <property type="match status" value="1"/>
</dbReference>
<dbReference type="InterPro" id="IPR002481">
    <property type="entry name" value="FUR"/>
</dbReference>
<name>A0A1H9GML1_9HYPH</name>
<dbReference type="OrthoDB" id="9800477at2"/>
<dbReference type="GO" id="GO:0008270">
    <property type="term" value="F:zinc ion binding"/>
    <property type="evidence" value="ECO:0007669"/>
    <property type="project" value="TreeGrafter"/>
</dbReference>
<evidence type="ECO:0000256" key="9">
    <source>
        <dbReference type="ARBA" id="ARBA00023125"/>
    </source>
</evidence>
<evidence type="ECO:0000256" key="11">
    <source>
        <dbReference type="RuleBase" id="RU364037"/>
    </source>
</evidence>
<dbReference type="FunFam" id="1.10.10.10:FF:000007">
    <property type="entry name" value="Ferric uptake regulation protein"/>
    <property type="match status" value="1"/>
</dbReference>
<dbReference type="Pfam" id="PF01475">
    <property type="entry name" value="FUR"/>
    <property type="match status" value="1"/>
</dbReference>
<comment type="subcellular location">
    <subcellularLocation>
        <location evidence="1 11">Cytoplasm</location>
    </subcellularLocation>
</comment>
<keyword evidence="6 11" id="KW-0479">Metal-binding</keyword>
<evidence type="ECO:0000256" key="6">
    <source>
        <dbReference type="ARBA" id="ARBA00022723"/>
    </source>
</evidence>
<reference evidence="12 13" key="1">
    <citation type="submission" date="2016-10" db="EMBL/GenBank/DDBJ databases">
        <authorList>
            <person name="de Groot N.N."/>
        </authorList>
    </citation>
    <scope>NUCLEOTIDE SEQUENCE [LARGE SCALE GENOMIC DNA]</scope>
    <source>
        <strain evidence="12 13">A52C2</strain>
    </source>
</reference>
<protein>
    <recommendedName>
        <fullName evidence="3 11">Ferric uptake regulation protein</fullName>
    </recommendedName>
</protein>
<keyword evidence="4 11" id="KW-0963">Cytoplasm</keyword>
<dbReference type="GO" id="GO:0003700">
    <property type="term" value="F:DNA-binding transcription factor activity"/>
    <property type="evidence" value="ECO:0007669"/>
    <property type="project" value="UniProtKB-UniRule"/>
</dbReference>
<evidence type="ECO:0000313" key="12">
    <source>
        <dbReference type="EMBL" id="SEQ51357.1"/>
    </source>
</evidence>
<dbReference type="STRING" id="1855383.SAMN05216548_10590"/>
<evidence type="ECO:0000256" key="4">
    <source>
        <dbReference type="ARBA" id="ARBA00022490"/>
    </source>
</evidence>
<comment type="similarity">
    <text evidence="2 11">Belongs to the Fur family.</text>
</comment>
<dbReference type="GO" id="GO:1900376">
    <property type="term" value="P:regulation of secondary metabolite biosynthetic process"/>
    <property type="evidence" value="ECO:0007669"/>
    <property type="project" value="TreeGrafter"/>
</dbReference>
<sequence>MHHDVTSWQPESGAETSGDIVAKLRDAGLRPTRQRVALGRILFAKGDRHISAEGLHEEALAESVRVSVATIYNTLHQFTEAGLLREVVIDGGRTYFDTNISDHHHFFVEGEHKLIDMHGDVHFDQIPAAPEGMEVTSVEVVVRVRKKKEPRG</sequence>
<keyword evidence="13" id="KW-1185">Reference proteome</keyword>
<keyword evidence="7 11" id="KW-0862">Zinc</keyword>
<accession>A0A1H9GML1</accession>
<organism evidence="12 13">
    <name type="scientific">Faunimonas pinastri</name>
    <dbReference type="NCBI Taxonomy" id="1855383"/>
    <lineage>
        <taxon>Bacteria</taxon>
        <taxon>Pseudomonadati</taxon>
        <taxon>Pseudomonadota</taxon>
        <taxon>Alphaproteobacteria</taxon>
        <taxon>Hyphomicrobiales</taxon>
        <taxon>Afifellaceae</taxon>
        <taxon>Faunimonas</taxon>
    </lineage>
</organism>
<evidence type="ECO:0000256" key="8">
    <source>
        <dbReference type="ARBA" id="ARBA00023015"/>
    </source>
</evidence>
<keyword evidence="11" id="KW-0408">Iron</keyword>
<comment type="subunit">
    <text evidence="11">Homodimer.</text>
</comment>
<dbReference type="AlphaFoldDB" id="A0A1H9GML1"/>
<dbReference type="SUPFAM" id="SSF46785">
    <property type="entry name" value="Winged helix' DNA-binding domain"/>
    <property type="match status" value="1"/>
</dbReference>
<evidence type="ECO:0000313" key="13">
    <source>
        <dbReference type="Proteomes" id="UP000199647"/>
    </source>
</evidence>
<dbReference type="NCBIfam" id="NF045678">
    <property type="entry name" value="TransRegIrrA"/>
    <property type="match status" value="1"/>
</dbReference>
<proteinExistence type="inferred from homology"/>
<evidence type="ECO:0000256" key="2">
    <source>
        <dbReference type="ARBA" id="ARBA00007957"/>
    </source>
</evidence>
<evidence type="ECO:0000256" key="7">
    <source>
        <dbReference type="ARBA" id="ARBA00022833"/>
    </source>
</evidence>
<dbReference type="InterPro" id="IPR036390">
    <property type="entry name" value="WH_DNA-bd_sf"/>
</dbReference>
<dbReference type="PANTHER" id="PTHR33202">
    <property type="entry name" value="ZINC UPTAKE REGULATION PROTEIN"/>
    <property type="match status" value="1"/>
</dbReference>
<dbReference type="PANTHER" id="PTHR33202:SF7">
    <property type="entry name" value="FERRIC UPTAKE REGULATION PROTEIN"/>
    <property type="match status" value="1"/>
</dbReference>
<evidence type="ECO:0000256" key="5">
    <source>
        <dbReference type="ARBA" id="ARBA00022491"/>
    </source>
</evidence>
<evidence type="ECO:0000256" key="3">
    <source>
        <dbReference type="ARBA" id="ARBA00020910"/>
    </source>
</evidence>
<dbReference type="InterPro" id="IPR036388">
    <property type="entry name" value="WH-like_DNA-bd_sf"/>
</dbReference>
<dbReference type="GO" id="GO:0000976">
    <property type="term" value="F:transcription cis-regulatory region binding"/>
    <property type="evidence" value="ECO:0007669"/>
    <property type="project" value="TreeGrafter"/>
</dbReference>
<dbReference type="EMBL" id="FOFG01000005">
    <property type="protein sequence ID" value="SEQ51357.1"/>
    <property type="molecule type" value="Genomic_DNA"/>
</dbReference>
<dbReference type="GO" id="GO:0045892">
    <property type="term" value="P:negative regulation of DNA-templated transcription"/>
    <property type="evidence" value="ECO:0007669"/>
    <property type="project" value="TreeGrafter"/>
</dbReference>
<keyword evidence="10 11" id="KW-0804">Transcription</keyword>
<keyword evidence="5 11" id="KW-0678">Repressor</keyword>
<keyword evidence="9 11" id="KW-0238">DNA-binding</keyword>
<evidence type="ECO:0000256" key="10">
    <source>
        <dbReference type="ARBA" id="ARBA00023163"/>
    </source>
</evidence>